<dbReference type="EMBL" id="CP002857">
    <property type="protein sequence ID" value="AEI09069.1"/>
    <property type="molecule type" value="Genomic_DNA"/>
</dbReference>
<dbReference type="Proteomes" id="UP000000492">
    <property type="component" value="Chromosome"/>
</dbReference>
<dbReference type="RefSeq" id="WP_013888087.1">
    <property type="nucleotide sequence ID" value="NC_015673.1"/>
</dbReference>
<feature type="region of interest" description="Disordered" evidence="1">
    <location>
        <begin position="1"/>
        <end position="25"/>
    </location>
</feature>
<evidence type="ECO:0000313" key="3">
    <source>
        <dbReference type="Proteomes" id="UP000000492"/>
    </source>
</evidence>
<proteinExistence type="predicted"/>
<dbReference type="KEGG" id="crd:CRES_0712"/>
<feature type="compositionally biased region" description="Basic and acidic residues" evidence="1">
    <location>
        <begin position="10"/>
        <end position="25"/>
    </location>
</feature>
<dbReference type="AlphaFoldDB" id="F8DZM1"/>
<dbReference type="eggNOG" id="ENOG5031Y1M">
    <property type="taxonomic scope" value="Bacteria"/>
</dbReference>
<protein>
    <recommendedName>
        <fullName evidence="4">DUF3052 domain-containing protein</fullName>
    </recommendedName>
</protein>
<name>F8DZM1_CORRG</name>
<evidence type="ECO:0008006" key="4">
    <source>
        <dbReference type="Google" id="ProtNLM"/>
    </source>
</evidence>
<keyword evidence="3" id="KW-1185">Reference proteome</keyword>
<organism evidence="2 3">
    <name type="scientific">Corynebacterium resistens (strain DSM 45100 / JCM 12819 / GTC 2026 / SICGH 158)</name>
    <dbReference type="NCBI Taxonomy" id="662755"/>
    <lineage>
        <taxon>Bacteria</taxon>
        <taxon>Bacillati</taxon>
        <taxon>Actinomycetota</taxon>
        <taxon>Actinomycetes</taxon>
        <taxon>Mycobacteriales</taxon>
        <taxon>Corynebacteriaceae</taxon>
        <taxon>Corynebacterium</taxon>
    </lineage>
</organism>
<dbReference type="STRING" id="662755.CRES_0712"/>
<evidence type="ECO:0000313" key="2">
    <source>
        <dbReference type="EMBL" id="AEI09069.1"/>
    </source>
</evidence>
<reference evidence="2 3" key="1">
    <citation type="journal article" date="2012" name="BMC Genomics">
        <title>Complete genome sequence, lifestyle, and multi-drug resistance of the human pathogen Corynebacterium resistens DSM 45100 isolated from blood samples of a leukemia patient.</title>
        <authorList>
            <person name="Schroder J."/>
            <person name="Maus I."/>
            <person name="Meyer K."/>
            <person name="Wordemann S."/>
            <person name="Blom J."/>
            <person name="Jaenicke S."/>
            <person name="Schneider J."/>
            <person name="Trost E."/>
            <person name="Tauch A."/>
        </authorList>
    </citation>
    <scope>NUCLEOTIDE SEQUENCE [LARGE SCALE GENOMIC DNA]</scope>
    <source>
        <strain evidence="3">DSM 45100 / JCM 12819 / CCUG 50093 / GTC 2026 / SICGH 158</strain>
    </source>
</reference>
<evidence type="ECO:0000256" key="1">
    <source>
        <dbReference type="SAM" id="MobiDB-lite"/>
    </source>
</evidence>
<accession>F8DZM1</accession>
<dbReference type="HOGENOM" id="CLU_117223_0_0_11"/>
<gene>
    <name evidence="2" type="ordered locus">CRES_0712</name>
</gene>
<dbReference type="InterPro" id="IPR021412">
    <property type="entry name" value="DUF3052"/>
</dbReference>
<sequence length="154" mass="16526">MGNAPGSAVDKADTKAQEQGQESHDWAAVLNISSDDVVQELGWDEDCDSSISEGVEDTLGEALLDYDTDEVVDVVLLWWRAEDGDLVDGLVDATRSLSDDGRIWLLTPAPGKAGALEPADVAESAQLAGMVQTKSDRFGDWQGACLVNRGYKKQ</sequence>
<dbReference type="Pfam" id="PF11253">
    <property type="entry name" value="DUF3052"/>
    <property type="match status" value="1"/>
</dbReference>
<dbReference type="OrthoDB" id="5185945at2"/>